<dbReference type="Pfam" id="PF00512">
    <property type="entry name" value="HisKA"/>
    <property type="match status" value="1"/>
</dbReference>
<comment type="catalytic activity">
    <reaction evidence="1">
        <text>ATP + protein L-histidine = ADP + protein N-phospho-L-histidine.</text>
        <dbReference type="EC" id="2.7.13.3"/>
    </reaction>
</comment>
<dbReference type="InterPro" id="IPR033479">
    <property type="entry name" value="dCache_1"/>
</dbReference>
<evidence type="ECO:0000313" key="18">
    <source>
        <dbReference type="Proteomes" id="UP000248555"/>
    </source>
</evidence>
<dbReference type="PANTHER" id="PTHR43065:SF10">
    <property type="entry name" value="PEROXIDE STRESS-ACTIVATED HISTIDINE KINASE MAK3"/>
    <property type="match status" value="1"/>
</dbReference>
<dbReference type="Proteomes" id="UP000248555">
    <property type="component" value="Unassembled WGS sequence"/>
</dbReference>
<feature type="transmembrane region" description="Helical" evidence="15">
    <location>
        <begin position="9"/>
        <end position="27"/>
    </location>
</feature>
<dbReference type="EC" id="2.7.13.3" evidence="3"/>
<evidence type="ECO:0000256" key="11">
    <source>
        <dbReference type="ARBA" id="ARBA00022969"/>
    </source>
</evidence>
<dbReference type="InterPro" id="IPR036097">
    <property type="entry name" value="HisK_dim/P_sf"/>
</dbReference>
<dbReference type="InterPro" id="IPR036890">
    <property type="entry name" value="HATPase_C_sf"/>
</dbReference>
<dbReference type="GO" id="GO:0005524">
    <property type="term" value="F:ATP binding"/>
    <property type="evidence" value="ECO:0007669"/>
    <property type="project" value="UniProtKB-KW"/>
</dbReference>
<evidence type="ECO:0000313" key="17">
    <source>
        <dbReference type="EMBL" id="RAK23116.1"/>
    </source>
</evidence>
<evidence type="ECO:0000256" key="10">
    <source>
        <dbReference type="ARBA" id="ARBA00022840"/>
    </source>
</evidence>
<dbReference type="SUPFAM" id="SSF47384">
    <property type="entry name" value="Homodimeric domain of signal transducing histidine kinase"/>
    <property type="match status" value="1"/>
</dbReference>
<dbReference type="EMBL" id="QLMH01000001">
    <property type="protein sequence ID" value="RAK23116.1"/>
    <property type="molecule type" value="Genomic_DNA"/>
</dbReference>
<dbReference type="GO" id="GO:0005886">
    <property type="term" value="C:plasma membrane"/>
    <property type="evidence" value="ECO:0007669"/>
    <property type="project" value="UniProtKB-SubCell"/>
</dbReference>
<keyword evidence="10" id="KW-0067">ATP-binding</keyword>
<keyword evidence="9 17" id="KW-0418">Kinase</keyword>
<evidence type="ECO:0000256" key="15">
    <source>
        <dbReference type="SAM" id="Phobius"/>
    </source>
</evidence>
<sequence>MKQNRFKNLTLYIVVVIIPSIIGIFYFTHAKYNDLVHENINETKKMVDLHKNHIEQFIGETVTSLEMLSLVLSSENQLLSNNQYIKDILVKTYYKDPRFFSIYLASSNGEIITGTRDAQEGTAIFSRSYFQTALQTRKTSISEAYYNEKNDQYIVTIASPVFNQADEIQAFLVADLRLDYIENIIKLVNPDLSLKIYDMNHVVIAKTKQQENDDDKKFSVTSYLNNVPWMIAAKPLPLDYQKLLSLSIVYILLILVITHIIFLFIKYILLKRKTTYERIQNEAQKLELVGTLAASTAHEIRNPLTGIKGFIQLLSEKYKDEESQLYFSVIKKEINRINQIVSEFLMLGKPTVQKFERHDLREIIEELSPIIDSQAHLHNVVYQTFIEPAPLIVLCSKDHIKQVILNLTKNALEAMPLGGVLTISLSRENDSCKLEISDTGEGIPEEALSKIFTPFFTMKDTGTGLGLVVCQRIVHMHKGKIEIKSKVNEGTVVSICLPISKE</sequence>
<comment type="caution">
    <text evidence="17">The sequence shown here is derived from an EMBL/GenBank/DDBJ whole genome shotgun (WGS) entry which is preliminary data.</text>
</comment>
<dbReference type="PANTHER" id="PTHR43065">
    <property type="entry name" value="SENSOR HISTIDINE KINASE"/>
    <property type="match status" value="1"/>
</dbReference>
<dbReference type="Pfam" id="PF02743">
    <property type="entry name" value="dCache_1"/>
    <property type="match status" value="1"/>
</dbReference>
<evidence type="ECO:0000256" key="6">
    <source>
        <dbReference type="ARBA" id="ARBA00022679"/>
    </source>
</evidence>
<dbReference type="SMART" id="SM00388">
    <property type="entry name" value="HisKA"/>
    <property type="match status" value="1"/>
</dbReference>
<keyword evidence="6" id="KW-0808">Transferase</keyword>
<evidence type="ECO:0000256" key="5">
    <source>
        <dbReference type="ARBA" id="ARBA00022553"/>
    </source>
</evidence>
<dbReference type="SUPFAM" id="SSF103190">
    <property type="entry name" value="Sensory domain-like"/>
    <property type="match status" value="1"/>
</dbReference>
<evidence type="ECO:0000256" key="1">
    <source>
        <dbReference type="ARBA" id="ARBA00000085"/>
    </source>
</evidence>
<dbReference type="GO" id="GO:0030435">
    <property type="term" value="P:sporulation resulting in formation of a cellular spore"/>
    <property type="evidence" value="ECO:0007669"/>
    <property type="project" value="UniProtKB-KW"/>
</dbReference>
<keyword evidence="5" id="KW-0597">Phosphoprotein</keyword>
<keyword evidence="11" id="KW-0749">Sporulation</keyword>
<feature type="domain" description="Histidine kinase" evidence="16">
    <location>
        <begin position="295"/>
        <end position="501"/>
    </location>
</feature>
<dbReference type="CDD" id="cd18773">
    <property type="entry name" value="PDC1_HK_sensor"/>
    <property type="match status" value="1"/>
</dbReference>
<keyword evidence="18" id="KW-1185">Reference proteome</keyword>
<proteinExistence type="predicted"/>
<protein>
    <recommendedName>
        <fullName evidence="3">histidine kinase</fullName>
        <ecNumber evidence="3">2.7.13.3</ecNumber>
    </recommendedName>
</protein>
<keyword evidence="7 15" id="KW-0812">Transmembrane</keyword>
<keyword evidence="12 15" id="KW-1133">Transmembrane helix</keyword>
<dbReference type="InterPro" id="IPR004358">
    <property type="entry name" value="Sig_transdc_His_kin-like_C"/>
</dbReference>
<evidence type="ECO:0000256" key="7">
    <source>
        <dbReference type="ARBA" id="ARBA00022692"/>
    </source>
</evidence>
<dbReference type="SMART" id="SM00387">
    <property type="entry name" value="HATPase_c"/>
    <property type="match status" value="1"/>
</dbReference>
<gene>
    <name evidence="17" type="ORF">B0I26_10169</name>
</gene>
<keyword evidence="14 15" id="KW-0472">Membrane</keyword>
<accession>A0A327YS20</accession>
<keyword evidence="8" id="KW-0547">Nucleotide-binding</keyword>
<dbReference type="Pfam" id="PF02518">
    <property type="entry name" value="HATPase_c"/>
    <property type="match status" value="1"/>
</dbReference>
<keyword evidence="13" id="KW-0902">Two-component regulatory system</keyword>
<dbReference type="FunFam" id="1.10.287.130:FF:000040">
    <property type="entry name" value="PAS domain-containing sensor histidine kinase"/>
    <property type="match status" value="1"/>
</dbReference>
<dbReference type="InterPro" id="IPR003594">
    <property type="entry name" value="HATPase_dom"/>
</dbReference>
<dbReference type="Gene3D" id="1.10.287.130">
    <property type="match status" value="1"/>
</dbReference>
<evidence type="ECO:0000256" key="4">
    <source>
        <dbReference type="ARBA" id="ARBA00022475"/>
    </source>
</evidence>
<comment type="subcellular location">
    <subcellularLocation>
        <location evidence="2">Cell membrane</location>
        <topology evidence="2">Multi-pass membrane protein</topology>
    </subcellularLocation>
</comment>
<organism evidence="17 18">
    <name type="scientific">Paranoxybacillus vitaminiphilus</name>
    <dbReference type="NCBI Taxonomy" id="581036"/>
    <lineage>
        <taxon>Bacteria</taxon>
        <taxon>Bacillati</taxon>
        <taxon>Bacillota</taxon>
        <taxon>Bacilli</taxon>
        <taxon>Bacillales</taxon>
        <taxon>Anoxybacillaceae</taxon>
        <taxon>Paranoxybacillus</taxon>
    </lineage>
</organism>
<dbReference type="Gene3D" id="3.30.450.20">
    <property type="entry name" value="PAS domain"/>
    <property type="match status" value="2"/>
</dbReference>
<keyword evidence="4" id="KW-1003">Cell membrane</keyword>
<name>A0A327YS20_9BACL</name>
<evidence type="ECO:0000256" key="14">
    <source>
        <dbReference type="ARBA" id="ARBA00023136"/>
    </source>
</evidence>
<reference evidence="17 18" key="1">
    <citation type="submission" date="2018-06" db="EMBL/GenBank/DDBJ databases">
        <title>Genomic Encyclopedia of Type Strains, Phase III (KMG-III): the genomes of soil and plant-associated and newly described type strains.</title>
        <authorList>
            <person name="Whitman W."/>
        </authorList>
    </citation>
    <scope>NUCLEOTIDE SEQUENCE [LARGE SCALE GENOMIC DNA]</scope>
    <source>
        <strain evidence="17 18">CGMCC 1.8979</strain>
    </source>
</reference>
<dbReference type="CDD" id="cd00075">
    <property type="entry name" value="HATPase"/>
    <property type="match status" value="1"/>
</dbReference>
<dbReference type="GO" id="GO:0000155">
    <property type="term" value="F:phosphorelay sensor kinase activity"/>
    <property type="evidence" value="ECO:0007669"/>
    <property type="project" value="InterPro"/>
</dbReference>
<dbReference type="OrthoDB" id="9815750at2"/>
<dbReference type="AlphaFoldDB" id="A0A327YS20"/>
<dbReference type="Gene3D" id="3.30.565.10">
    <property type="entry name" value="Histidine kinase-like ATPase, C-terminal domain"/>
    <property type="match status" value="1"/>
</dbReference>
<dbReference type="SUPFAM" id="SSF55874">
    <property type="entry name" value="ATPase domain of HSP90 chaperone/DNA topoisomerase II/histidine kinase"/>
    <property type="match status" value="1"/>
</dbReference>
<dbReference type="PRINTS" id="PR00344">
    <property type="entry name" value="BCTRLSENSOR"/>
</dbReference>
<evidence type="ECO:0000256" key="9">
    <source>
        <dbReference type="ARBA" id="ARBA00022777"/>
    </source>
</evidence>
<evidence type="ECO:0000256" key="12">
    <source>
        <dbReference type="ARBA" id="ARBA00022989"/>
    </source>
</evidence>
<dbReference type="InterPro" id="IPR005467">
    <property type="entry name" value="His_kinase_dom"/>
</dbReference>
<feature type="transmembrane region" description="Helical" evidence="15">
    <location>
        <begin position="243"/>
        <end position="269"/>
    </location>
</feature>
<evidence type="ECO:0000259" key="16">
    <source>
        <dbReference type="PROSITE" id="PS50109"/>
    </source>
</evidence>
<dbReference type="PROSITE" id="PS50109">
    <property type="entry name" value="HIS_KIN"/>
    <property type="match status" value="1"/>
</dbReference>
<evidence type="ECO:0000256" key="3">
    <source>
        <dbReference type="ARBA" id="ARBA00012438"/>
    </source>
</evidence>
<evidence type="ECO:0000256" key="13">
    <source>
        <dbReference type="ARBA" id="ARBA00023012"/>
    </source>
</evidence>
<evidence type="ECO:0000256" key="8">
    <source>
        <dbReference type="ARBA" id="ARBA00022741"/>
    </source>
</evidence>
<dbReference type="InterPro" id="IPR003661">
    <property type="entry name" value="HisK_dim/P_dom"/>
</dbReference>
<dbReference type="RefSeq" id="WP_111643489.1">
    <property type="nucleotide sequence ID" value="NZ_QLMH01000001.1"/>
</dbReference>
<dbReference type="CDD" id="cd00082">
    <property type="entry name" value="HisKA"/>
    <property type="match status" value="1"/>
</dbReference>
<dbReference type="InterPro" id="IPR029151">
    <property type="entry name" value="Sensor-like_sf"/>
</dbReference>
<evidence type="ECO:0000256" key="2">
    <source>
        <dbReference type="ARBA" id="ARBA00004651"/>
    </source>
</evidence>